<dbReference type="AlphaFoldDB" id="A0A5N6YL95"/>
<gene>
    <name evidence="1" type="ORF">BDV24DRAFT_127772</name>
</gene>
<reference evidence="1" key="1">
    <citation type="submission" date="2019-04" db="EMBL/GenBank/DDBJ databases">
        <title>Friends and foes A comparative genomics study of 23 Aspergillus species from section Flavi.</title>
        <authorList>
            <consortium name="DOE Joint Genome Institute"/>
            <person name="Kjaerbolling I."/>
            <person name="Vesth T."/>
            <person name="Frisvad J.C."/>
            <person name="Nybo J.L."/>
            <person name="Theobald S."/>
            <person name="Kildgaard S."/>
            <person name="Isbrandt T."/>
            <person name="Kuo A."/>
            <person name="Sato A."/>
            <person name="Lyhne E.K."/>
            <person name="Kogle M.E."/>
            <person name="Wiebenga A."/>
            <person name="Kun R.S."/>
            <person name="Lubbers R.J."/>
            <person name="Makela M.R."/>
            <person name="Barry K."/>
            <person name="Chovatia M."/>
            <person name="Clum A."/>
            <person name="Daum C."/>
            <person name="Haridas S."/>
            <person name="He G."/>
            <person name="LaButti K."/>
            <person name="Lipzen A."/>
            <person name="Mondo S."/>
            <person name="Riley R."/>
            <person name="Salamov A."/>
            <person name="Simmons B.A."/>
            <person name="Magnuson J.K."/>
            <person name="Henrissat B."/>
            <person name="Mortensen U.H."/>
            <person name="Larsen T.O."/>
            <person name="Devries R.P."/>
            <person name="Grigoriev I.V."/>
            <person name="Machida M."/>
            <person name="Baker S.E."/>
            <person name="Andersen M.R."/>
        </authorList>
    </citation>
    <scope>NUCLEOTIDE SEQUENCE</scope>
    <source>
        <strain evidence="1">CBS 117612</strain>
    </source>
</reference>
<organism evidence="1">
    <name type="scientific">Aspergillus arachidicola</name>
    <dbReference type="NCBI Taxonomy" id="656916"/>
    <lineage>
        <taxon>Eukaryota</taxon>
        <taxon>Fungi</taxon>
        <taxon>Dikarya</taxon>
        <taxon>Ascomycota</taxon>
        <taxon>Pezizomycotina</taxon>
        <taxon>Eurotiomycetes</taxon>
        <taxon>Eurotiomycetidae</taxon>
        <taxon>Eurotiales</taxon>
        <taxon>Aspergillaceae</taxon>
        <taxon>Aspergillus</taxon>
        <taxon>Aspergillus subgen. Circumdati</taxon>
    </lineage>
</organism>
<name>A0A5N6YL95_9EURO</name>
<protein>
    <submittedName>
        <fullName evidence="1">Uncharacterized protein</fullName>
    </submittedName>
</protein>
<dbReference type="EMBL" id="ML737125">
    <property type="protein sequence ID" value="KAE8344290.1"/>
    <property type="molecule type" value="Genomic_DNA"/>
</dbReference>
<dbReference type="Proteomes" id="UP000325558">
    <property type="component" value="Unassembled WGS sequence"/>
</dbReference>
<proteinExistence type="predicted"/>
<sequence>MRRMIEGIVPFYLTHRICGLCRQIVNIKDAVGSKVIILPLVNAQYLGQYRGGATYSVGHDRSKNDMRTSK</sequence>
<evidence type="ECO:0000313" key="1">
    <source>
        <dbReference type="EMBL" id="KAE8344290.1"/>
    </source>
</evidence>
<accession>A0A5N6YL95</accession>